<sequence>MIDLPPGARPSSQAGATSPAAEIRPAELARMQTSQAIEAVVLESTLRQQAGTAQKPVYEILLKASAALASNPPLNTTATSSAVTPATPNPAPLTQITPNSITLLRQGQSILIKTAAEFPLQPGAQLLATVSPTKGVVLHRILPPQLAATINQALKQLVPQQQSLSPLFRMVEQISAQPISGLPKAIQPQLSTLIQLLPKLEQLKTAEQLRNALNNSGLFLENKIQKALVQTVQAKSATQTPLSQSLKELTTLVKEAVNKRPLTVQDTSAKGASVDLGPVLKYDIKQQLISLQARLETAQSNIQNAATSNLQPTNTLSGSGASGAAGITPPGTAVGTTAEKGEASAKSAPTPGTPPNNQSLTNKSERTAATYSPPRSGATNSHEAAFVPTRPAPNKTHGYSAVQSSSVINSADPLSKTSAETFLLPPLPGNITLQPQARAKLQAAGDMADALVSILLKQVKGALSRITLHQLASHTRNQDPTAPQPQLSFELPILHQNQVQIFQFLIEEREPDSDQNEKKQGKRWVVQMAFDIEGLGPMLCQISLVGHSASVSFWAEWENTLQHTRNHFDYLQKVLTEMGLKVEKLQGHLGIPKTEQAILQNQLVDIHT</sequence>
<feature type="compositionally biased region" description="Low complexity" evidence="1">
    <location>
        <begin position="313"/>
        <end position="338"/>
    </location>
</feature>
<reference evidence="4" key="1">
    <citation type="submission" date="2017-08" db="EMBL/GenBank/DDBJ databases">
        <title>Direct submision.</title>
        <authorList>
            <person name="Kim S.-J."/>
            <person name="Rhee S.-K."/>
        </authorList>
    </citation>
    <scope>NUCLEOTIDE SEQUENCE [LARGE SCALE GENOMIC DNA]</scope>
    <source>
        <strain evidence="4">GI5</strain>
    </source>
</reference>
<keyword evidence="4" id="KW-1185">Reference proteome</keyword>
<dbReference type="AlphaFoldDB" id="A0A2K9LQ18"/>
<protein>
    <recommendedName>
        <fullName evidence="2">Flagellar hook-length control protein-like C-terminal domain-containing protein</fullName>
    </recommendedName>
</protein>
<dbReference type="OrthoDB" id="6104403at2"/>
<dbReference type="EMBL" id="CP022684">
    <property type="protein sequence ID" value="AUM14392.1"/>
    <property type="molecule type" value="Genomic_DNA"/>
</dbReference>
<evidence type="ECO:0000313" key="4">
    <source>
        <dbReference type="Proteomes" id="UP000235116"/>
    </source>
</evidence>
<feature type="region of interest" description="Disordered" evidence="1">
    <location>
        <begin position="309"/>
        <end position="403"/>
    </location>
</feature>
<evidence type="ECO:0000313" key="3">
    <source>
        <dbReference type="EMBL" id="AUM14392.1"/>
    </source>
</evidence>
<gene>
    <name evidence="3" type="ORF">Kalk_19030</name>
</gene>
<dbReference type="Pfam" id="PF02120">
    <property type="entry name" value="Flg_hook"/>
    <property type="match status" value="1"/>
</dbReference>
<dbReference type="KEGG" id="kak:Kalk_19030"/>
<feature type="compositionally biased region" description="Polar residues" evidence="1">
    <location>
        <begin position="355"/>
        <end position="370"/>
    </location>
</feature>
<dbReference type="InterPro" id="IPR021136">
    <property type="entry name" value="Flagellar_hook_control-like_C"/>
</dbReference>
<evidence type="ECO:0000256" key="1">
    <source>
        <dbReference type="SAM" id="MobiDB-lite"/>
    </source>
</evidence>
<dbReference type="RefSeq" id="WP_101895766.1">
    <property type="nucleotide sequence ID" value="NZ_CP022684.1"/>
</dbReference>
<organism evidence="3 4">
    <name type="scientific">Ketobacter alkanivorans</name>
    <dbReference type="NCBI Taxonomy" id="1917421"/>
    <lineage>
        <taxon>Bacteria</taxon>
        <taxon>Pseudomonadati</taxon>
        <taxon>Pseudomonadota</taxon>
        <taxon>Gammaproteobacteria</taxon>
        <taxon>Pseudomonadales</taxon>
        <taxon>Ketobacteraceae</taxon>
        <taxon>Ketobacter</taxon>
    </lineage>
</organism>
<proteinExistence type="predicted"/>
<feature type="region of interest" description="Disordered" evidence="1">
    <location>
        <begin position="1"/>
        <end position="21"/>
    </location>
</feature>
<dbReference type="Proteomes" id="UP000235116">
    <property type="component" value="Chromosome"/>
</dbReference>
<name>A0A2K9LQ18_9GAMM</name>
<evidence type="ECO:0000259" key="2">
    <source>
        <dbReference type="Pfam" id="PF02120"/>
    </source>
</evidence>
<feature type="domain" description="Flagellar hook-length control protein-like C-terminal" evidence="2">
    <location>
        <begin position="516"/>
        <end position="586"/>
    </location>
</feature>
<accession>A0A2K9LQ18</accession>